<evidence type="ECO:0000256" key="2">
    <source>
        <dbReference type="ARBA" id="ARBA00022553"/>
    </source>
</evidence>
<dbReference type="InterPro" id="IPR014030">
    <property type="entry name" value="Ketoacyl_synth_N"/>
</dbReference>
<dbReference type="InterPro" id="IPR016036">
    <property type="entry name" value="Malonyl_transacylase_ACP-bd"/>
</dbReference>
<dbReference type="Pfam" id="PF00698">
    <property type="entry name" value="Acyl_transf_1"/>
    <property type="match status" value="1"/>
</dbReference>
<organism evidence="10 11">
    <name type="scientific">Apiospora kogelbergensis</name>
    <dbReference type="NCBI Taxonomy" id="1337665"/>
    <lineage>
        <taxon>Eukaryota</taxon>
        <taxon>Fungi</taxon>
        <taxon>Dikarya</taxon>
        <taxon>Ascomycota</taxon>
        <taxon>Pezizomycotina</taxon>
        <taxon>Sordariomycetes</taxon>
        <taxon>Xylariomycetidae</taxon>
        <taxon>Amphisphaeriales</taxon>
        <taxon>Apiosporaceae</taxon>
        <taxon>Apiospora</taxon>
    </lineage>
</organism>
<dbReference type="FunFam" id="3.40.47.10:FF:000031">
    <property type="entry name" value="Sterigmatocystin biosynthesis polyketide synthase"/>
    <property type="match status" value="1"/>
</dbReference>
<keyword evidence="1" id="KW-0596">Phosphopantetheine</keyword>
<dbReference type="SMART" id="SM00827">
    <property type="entry name" value="PKS_AT"/>
    <property type="match status" value="1"/>
</dbReference>
<evidence type="ECO:0000313" key="11">
    <source>
        <dbReference type="Proteomes" id="UP001392437"/>
    </source>
</evidence>
<name>A0AAW0QIH1_9PEZI</name>
<dbReference type="CDD" id="cd00833">
    <property type="entry name" value="PKS"/>
    <property type="match status" value="1"/>
</dbReference>
<dbReference type="Pfam" id="PF22621">
    <property type="entry name" value="CurL-like_PKS_C"/>
    <property type="match status" value="1"/>
</dbReference>
<reference evidence="10 11" key="1">
    <citation type="submission" date="2023-01" db="EMBL/GenBank/DDBJ databases">
        <title>Analysis of 21 Apiospora genomes using comparative genomics revels a genus with tremendous synthesis potential of carbohydrate active enzymes and secondary metabolites.</title>
        <authorList>
            <person name="Sorensen T."/>
        </authorList>
    </citation>
    <scope>NUCLEOTIDE SEQUENCE [LARGE SCALE GENOMIC DNA]</scope>
    <source>
        <strain evidence="10 11">CBS 117206</strain>
    </source>
</reference>
<keyword evidence="3" id="KW-0808">Transferase</keyword>
<feature type="domain" description="Carrier" evidence="7">
    <location>
        <begin position="1646"/>
        <end position="1723"/>
    </location>
</feature>
<dbReference type="Gene3D" id="3.40.47.10">
    <property type="match status" value="1"/>
</dbReference>
<feature type="compositionally biased region" description="Low complexity" evidence="6">
    <location>
        <begin position="1720"/>
        <end position="1733"/>
    </location>
</feature>
<sequence>MQDPSNIYVFGDQTLDVLKNLQGLLLSESALVTEFLDGSFRILRREISQLPSSKKQEFPLPETLGLLLEAAQDRKRRHPALDSAFVIIYEIAYYVHLLVSTNRQHPPPAPVFLGFCTGSFAAASIACANTLLDIPRLGIQAVAVAFRVGYQVHQRAGASGYVEGESWSAVVSNIQHIKEAGLEEAVDRFCNEEALAPLSKPYISAIAPNSATITGPPRVLERLLLFPGLSQLKPTLVPIKGPYHCSQAYSESDIEQILDSVLSGLKFLDHVAVLPCLSCAPSQTVADKPTLECLLRTFASEALTKQMRIDNTIEDLSKLPAAKLIPINTQMLPTLVSGMRHRGKVVGTEETVPLPIQPNPDSDARKIAIVGYSGRFPEADGVAELWDLLQKGLDVVKPVPADRFDGEAHHDPTGKRKNTSRVNHGCWIREPGLFDARFFQVSPREASQMDPAQRLALLTAYEAMEMAGFVADRTTSTRRDRVGVYFGTTSDDWREINNGQNIDTYFIPGGIRAFIPGRINYFFKLSGPSISVDTACSSSLAAINIAVTSLLNGDCDSAIAGGTNILTNPDNFAGLDRGHFLSRTGNCKTFDNEADGYCRADGVGTVVLKRLSDAVADKDPIFGVIMGAATNHSAEAVSITRPLADAQEYILKRLLNKTHVKPHEVSYIEMHGTGTQAGDAVEMQSILNTFAWDHSRGASADKSLHLGSVKSNLGHGESASGVTALIKVLLMMQKSKIPPHCGIKGIINQRFPKDLSQRGVHIALTETDWKRPRGGSRKRRAFVNNFSAAGGNTALLLEDAPDLAAVDSTDRRSHHVVVVSARSAKSLMANLAALSRYTEDSESTQHLSQISYTTTARRLHHQLRLAFVAKDLQDLRRQLSEATANKTMDRPKQTSAKTSRVGFLFTGQGAQETGMARALFQDFSSFRSDILSFEAVVISQGFPSILPLINGSISVDELSPTVVQLGTCVIQMALALLWINWGVKPQYITGHSLGEYAALHIAGVLSVSDAIWLCGRRAMLMEEKCNAGTHCMLAVKASTEELSPVIAGTKMEIACINGPQDTVLSGPNPDADAISTKLEDLKYKSTRLALPFAFHSSQVEPLLEEFEQVASRVTFHTPKVPFVSTLLGRAVHSVNDFESGKYLVRQCRESVDFLGAVQSGQASGLIKPEDLCIEIGAHPLLSRMMTAIVGDAHGKIHCYPSLRRSEDAFKTISGSLSALYSAGVALDWNEYHRDFPFCQKVVDLPTYSWDLERCWIQYENNWCLTKGDATLSTAPTSAPPVATPRLSSSVQRILEQVVDDHHARIVIQSDLHEPELAQAAQEHVVSGLALCSSSLYADIAHTLAKHLAKARYPEEEKFIDPDVCNMAATRSLVVRGDEEPQLIEAVMAIDWASGRGSMSIASVDDAGQRIASHATCDIVFQDRRDWIEGWARNSYLIQRSIQQLRRGVDLSLADRFGRGMAYKLFSTLMRYGPSYQGMQEVVFDSSGLEATAQVRLQPTKGTYGLNPCWIDSFGHLAGFVMNANNSLDLAEHVYVNHGWAHMRCSEPFMPDASYQTYVRMQRLEEDKDTAYAGDVYVLRDGKIVTVYERVQFNKLPRRVLSMMQPSNPNKSTSHSSHPAAIKKSQVPKVAEQVVAATAAATQKGYSQETPIFTQVLQIISDEMGTNFEKLPDDACFIDYGLDSLMGLTVLGAFRESLALDVPASLFEDCPSKKELRDFLAPTAPATSSRSSVGDSDEDASDDSQSGSNGTTSSSVVTPARTPPLNKTEDTARVLLQIVAEEIGVSFKDLRSAEDIADLGLDSLMSLDILGRVREDMGLDLPQDFLQQNSNVASIKDVLRAILGGEDADTDTDADETHADEVTAPDTSATTTSSTYPPGHLGHPASWWRRQQ</sequence>
<feature type="active site" description="Proton acceptor; for dehydratase activity" evidence="5">
    <location>
        <position position="1323"/>
    </location>
</feature>
<gene>
    <name evidence="10" type="ORF">PG999_008377</name>
</gene>
<comment type="caution">
    <text evidence="10">The sequence shown here is derived from an EMBL/GenBank/DDBJ whole genome shotgun (WGS) entry which is preliminary data.</text>
</comment>
<dbReference type="SUPFAM" id="SSF47336">
    <property type="entry name" value="ACP-like"/>
    <property type="match status" value="2"/>
</dbReference>
<dbReference type="InterPro" id="IPR014043">
    <property type="entry name" value="Acyl_transferase_dom"/>
</dbReference>
<keyword evidence="11" id="KW-1185">Reference proteome</keyword>
<protein>
    <submittedName>
        <fullName evidence="10">Conidial yellow pigment biosynthesis polyketide synthase</fullName>
    </submittedName>
</protein>
<feature type="domain" description="Ketosynthase family 3 (KS3)" evidence="8">
    <location>
        <begin position="364"/>
        <end position="799"/>
    </location>
</feature>
<feature type="compositionally biased region" description="Low complexity" evidence="6">
    <location>
        <begin position="1742"/>
        <end position="1754"/>
    </location>
</feature>
<dbReference type="Gene3D" id="3.30.70.3290">
    <property type="match status" value="1"/>
</dbReference>
<dbReference type="NCBIfam" id="TIGR04532">
    <property type="entry name" value="PT_fungal_PKS"/>
    <property type="match status" value="1"/>
</dbReference>
<dbReference type="Pfam" id="PF02801">
    <property type="entry name" value="Ketoacyl-synt_C"/>
    <property type="match status" value="1"/>
</dbReference>
<dbReference type="PROSITE" id="PS00012">
    <property type="entry name" value="PHOSPHOPANTETHEINE"/>
    <property type="match status" value="2"/>
</dbReference>
<feature type="domain" description="Carrier" evidence="7">
    <location>
        <begin position="1765"/>
        <end position="1842"/>
    </location>
</feature>
<evidence type="ECO:0000259" key="9">
    <source>
        <dbReference type="PROSITE" id="PS52019"/>
    </source>
</evidence>
<evidence type="ECO:0000313" key="10">
    <source>
        <dbReference type="EMBL" id="KAK8105018.1"/>
    </source>
</evidence>
<dbReference type="GO" id="GO:0004312">
    <property type="term" value="F:fatty acid synthase activity"/>
    <property type="evidence" value="ECO:0007669"/>
    <property type="project" value="TreeGrafter"/>
</dbReference>
<dbReference type="InterPro" id="IPR006162">
    <property type="entry name" value="Ppantetheine_attach_site"/>
</dbReference>
<evidence type="ECO:0000256" key="1">
    <source>
        <dbReference type="ARBA" id="ARBA00022450"/>
    </source>
</evidence>
<feature type="compositionally biased region" description="Low complexity" evidence="6">
    <location>
        <begin position="1863"/>
        <end position="1877"/>
    </location>
</feature>
<dbReference type="InterPro" id="IPR001227">
    <property type="entry name" value="Ac_transferase_dom_sf"/>
</dbReference>
<keyword evidence="2" id="KW-0597">Phosphoprotein</keyword>
<dbReference type="GO" id="GO:0004315">
    <property type="term" value="F:3-oxoacyl-[acyl-carrier-protein] synthase activity"/>
    <property type="evidence" value="ECO:0007669"/>
    <property type="project" value="InterPro"/>
</dbReference>
<evidence type="ECO:0000256" key="5">
    <source>
        <dbReference type="PROSITE-ProRule" id="PRU01363"/>
    </source>
</evidence>
<dbReference type="InterPro" id="IPR014031">
    <property type="entry name" value="Ketoacyl_synth_C"/>
</dbReference>
<dbReference type="GO" id="GO:0044550">
    <property type="term" value="P:secondary metabolite biosynthetic process"/>
    <property type="evidence" value="ECO:0007669"/>
    <property type="project" value="TreeGrafter"/>
</dbReference>
<dbReference type="PROSITE" id="PS50075">
    <property type="entry name" value="CARRIER"/>
    <property type="match status" value="2"/>
</dbReference>
<keyword evidence="4" id="KW-0511">Multifunctional enzyme</keyword>
<dbReference type="PANTHER" id="PTHR43775">
    <property type="entry name" value="FATTY ACID SYNTHASE"/>
    <property type="match status" value="1"/>
</dbReference>
<dbReference type="FunFam" id="3.10.129.110:FF:000001">
    <property type="entry name" value="Sterigmatocystin biosynthesis polyketide synthase"/>
    <property type="match status" value="1"/>
</dbReference>
<feature type="region of interest" description="Disordered" evidence="6">
    <location>
        <begin position="1718"/>
        <end position="1767"/>
    </location>
</feature>
<feature type="region of interest" description="N-terminal hotdog fold" evidence="5">
    <location>
        <begin position="1291"/>
        <end position="1425"/>
    </location>
</feature>
<dbReference type="Gene3D" id="1.10.1200.10">
    <property type="entry name" value="ACP-like"/>
    <property type="match status" value="2"/>
</dbReference>
<dbReference type="Pfam" id="PF00109">
    <property type="entry name" value="ketoacyl-synt"/>
    <property type="match status" value="1"/>
</dbReference>
<dbReference type="Gene3D" id="3.10.129.110">
    <property type="entry name" value="Polyketide synthase dehydratase"/>
    <property type="match status" value="1"/>
</dbReference>
<dbReference type="Pfam" id="PF14765">
    <property type="entry name" value="PS-DH"/>
    <property type="match status" value="1"/>
</dbReference>
<dbReference type="SMART" id="SM00825">
    <property type="entry name" value="PKS_KS"/>
    <property type="match status" value="1"/>
</dbReference>
<feature type="region of interest" description="C-terminal hotdog fold" evidence="5">
    <location>
        <begin position="1453"/>
        <end position="1601"/>
    </location>
</feature>
<dbReference type="InterPro" id="IPR049900">
    <property type="entry name" value="PKS_mFAS_DH"/>
</dbReference>
<dbReference type="GO" id="GO:0006633">
    <property type="term" value="P:fatty acid biosynthetic process"/>
    <property type="evidence" value="ECO:0007669"/>
    <property type="project" value="InterPro"/>
</dbReference>
<dbReference type="PROSITE" id="PS00606">
    <property type="entry name" value="KS3_1"/>
    <property type="match status" value="1"/>
</dbReference>
<dbReference type="InterPro" id="IPR018201">
    <property type="entry name" value="Ketoacyl_synth_AS"/>
</dbReference>
<dbReference type="Gene3D" id="3.40.366.10">
    <property type="entry name" value="Malonyl-Coenzyme A Acyl Carrier Protein, domain 2"/>
    <property type="match status" value="2"/>
</dbReference>
<evidence type="ECO:0000259" key="7">
    <source>
        <dbReference type="PROSITE" id="PS50075"/>
    </source>
</evidence>
<dbReference type="SUPFAM" id="SSF55048">
    <property type="entry name" value="Probable ACP-binding domain of malonyl-CoA ACP transacylase"/>
    <property type="match status" value="1"/>
</dbReference>
<evidence type="ECO:0000256" key="3">
    <source>
        <dbReference type="ARBA" id="ARBA00022679"/>
    </source>
</evidence>
<dbReference type="InterPro" id="IPR020806">
    <property type="entry name" value="PKS_PP-bd"/>
</dbReference>
<dbReference type="InterPro" id="IPR050091">
    <property type="entry name" value="PKS_NRPS_Biosynth_Enz"/>
</dbReference>
<dbReference type="InterPro" id="IPR042104">
    <property type="entry name" value="PKS_dehydratase_sf"/>
</dbReference>
<dbReference type="PANTHER" id="PTHR43775:SF45">
    <property type="entry name" value="CONIDIAL PIGMENT POLYKETIDE SYNTHASE ALB1"/>
    <property type="match status" value="1"/>
</dbReference>
<dbReference type="SMART" id="SM00823">
    <property type="entry name" value="PKS_PP"/>
    <property type="match status" value="2"/>
</dbReference>
<dbReference type="InterPro" id="IPR016035">
    <property type="entry name" value="Acyl_Trfase/lysoPLipase"/>
</dbReference>
<dbReference type="FunFam" id="3.40.366.10:FF:000002">
    <property type="entry name" value="Probable polyketide synthase 2"/>
    <property type="match status" value="1"/>
</dbReference>
<feature type="region of interest" description="Disordered" evidence="6">
    <location>
        <begin position="1846"/>
        <end position="1891"/>
    </location>
</feature>
<dbReference type="GO" id="GO:0031177">
    <property type="term" value="F:phosphopantetheine binding"/>
    <property type="evidence" value="ECO:0007669"/>
    <property type="project" value="InterPro"/>
</dbReference>
<dbReference type="InterPro" id="IPR016039">
    <property type="entry name" value="Thiolase-like"/>
</dbReference>
<evidence type="ECO:0000256" key="6">
    <source>
        <dbReference type="SAM" id="MobiDB-lite"/>
    </source>
</evidence>
<dbReference type="PROSITE" id="PS52019">
    <property type="entry name" value="PKS_MFAS_DH"/>
    <property type="match status" value="1"/>
</dbReference>
<dbReference type="InterPro" id="IPR032088">
    <property type="entry name" value="SAT"/>
</dbReference>
<feature type="active site" description="Proton donor; for dehydratase activity" evidence="5">
    <location>
        <position position="1511"/>
    </location>
</feature>
<dbReference type="Pfam" id="PF16073">
    <property type="entry name" value="SAT"/>
    <property type="match status" value="1"/>
</dbReference>
<dbReference type="Proteomes" id="UP001392437">
    <property type="component" value="Unassembled WGS sequence"/>
</dbReference>
<evidence type="ECO:0000259" key="8">
    <source>
        <dbReference type="PROSITE" id="PS52004"/>
    </source>
</evidence>
<feature type="domain" description="PKS/mFAS DH" evidence="9">
    <location>
        <begin position="1291"/>
        <end position="1601"/>
    </location>
</feature>
<dbReference type="InterPro" id="IPR030918">
    <property type="entry name" value="PT_fungal_PKS"/>
</dbReference>
<dbReference type="InterPro" id="IPR036736">
    <property type="entry name" value="ACP-like_sf"/>
</dbReference>
<dbReference type="PROSITE" id="PS52004">
    <property type="entry name" value="KS3_2"/>
    <property type="match status" value="1"/>
</dbReference>
<dbReference type="EMBL" id="JAQQWP010000008">
    <property type="protein sequence ID" value="KAK8105018.1"/>
    <property type="molecule type" value="Genomic_DNA"/>
</dbReference>
<accession>A0AAW0QIH1</accession>
<proteinExistence type="predicted"/>
<dbReference type="InterPro" id="IPR009081">
    <property type="entry name" value="PP-bd_ACP"/>
</dbReference>
<dbReference type="SUPFAM" id="SSF52151">
    <property type="entry name" value="FabD/lysophospholipase-like"/>
    <property type="match status" value="1"/>
</dbReference>
<dbReference type="InterPro" id="IPR020841">
    <property type="entry name" value="PKS_Beta-ketoAc_synthase_dom"/>
</dbReference>
<dbReference type="SUPFAM" id="SSF53901">
    <property type="entry name" value="Thiolase-like"/>
    <property type="match status" value="1"/>
</dbReference>
<dbReference type="InterPro" id="IPR049551">
    <property type="entry name" value="PKS_DH_C"/>
</dbReference>
<evidence type="ECO:0000256" key="4">
    <source>
        <dbReference type="ARBA" id="ARBA00023268"/>
    </source>
</evidence>
<dbReference type="Pfam" id="PF00550">
    <property type="entry name" value="PP-binding"/>
    <property type="match status" value="2"/>
</dbReference>